<evidence type="ECO:0000313" key="2">
    <source>
        <dbReference type="EMBL" id="KAH7420409.1"/>
    </source>
</evidence>
<reference evidence="2" key="1">
    <citation type="submission" date="2021-08" db="EMBL/GenBank/DDBJ databases">
        <title>WGS assembly of Ceratopteris richardii.</title>
        <authorList>
            <person name="Marchant D.B."/>
            <person name="Chen G."/>
            <person name="Jenkins J."/>
            <person name="Shu S."/>
            <person name="Leebens-Mack J."/>
            <person name="Grimwood J."/>
            <person name="Schmutz J."/>
            <person name="Soltis P."/>
            <person name="Soltis D."/>
            <person name="Chen Z.-H."/>
        </authorList>
    </citation>
    <scope>NUCLEOTIDE SEQUENCE</scope>
    <source>
        <strain evidence="2">Whitten #5841</strain>
        <tissue evidence="2">Leaf</tissue>
    </source>
</reference>
<dbReference type="OMA" id="HSRQGEF"/>
<sequence>MVSLEPSLDSRGNAAAYEGWLYHVGVSSLGYQFCRSRYLIIKGKRVEMYACNPRKRPGKPVRSGVVGSNMMVEELGRQIFHGRALYVLRIYSLLDSTKQGKLACSSAGEAQKWFSAFQHAKEEAMYESSKGRAMLSTEEEFKLTGSSSYNVRSSLTLPRQSVRIGRGPDSILLRPSMVAQDPDDVDSEMLLSKHLESDTIEQEKWKCILTMNGLRFFEDISRSRQGRKGSKFMKSVGVVEATPDQVFDMIMTLDKSQRHQWDVLTGDLELVEDVDGHADIVHGIYDPKFYKQWCFKKDFLFLRRWRHDQDGSFCITEDSVVHKKCPQKLFHRRVKLSPTVWEISPLPSKSGSLKSLVTQIMEVRLTGCKLLQTLFSSNFQTTTPFLLLCRIAGLREFFAANSQGIDSELAAGSTSLTLNTDGERTPQTVQEGLVPETNEQFYDAIALDDLSSEDDGEPEQQIARKSKVSFVARSSSWSSRLGLASKRPPCPEDNSDLILTATPVDIDVALCKTSFRQGHTDDDSDCWTDPGGQGFMVRGRTYIQDNIKVPGGDPLLKLLGVDWLSNEKKIERVASQSKCLVKLDEVRKLPFVLVFNLQIPAKPNYSLVFYYGAHKPISPGSLLDRFVSGDDAFRNSRLKLIPRIVEGYWMVKRAVGTKACLLGRALACNYYRNDNFLEIDVDVGSSSVARSVCNLVLGYATTVVIDFAMLIEGVDETELPEYLLGVSRIHRINPESAKPFEYMQ</sequence>
<dbReference type="InterPro" id="IPR045096">
    <property type="entry name" value="EDR2-like"/>
</dbReference>
<dbReference type="OrthoDB" id="9970435at2759"/>
<organism evidence="2 3">
    <name type="scientific">Ceratopteris richardii</name>
    <name type="common">Triangle waterfern</name>
    <dbReference type="NCBI Taxonomy" id="49495"/>
    <lineage>
        <taxon>Eukaryota</taxon>
        <taxon>Viridiplantae</taxon>
        <taxon>Streptophyta</taxon>
        <taxon>Embryophyta</taxon>
        <taxon>Tracheophyta</taxon>
        <taxon>Polypodiopsida</taxon>
        <taxon>Polypodiidae</taxon>
        <taxon>Polypodiales</taxon>
        <taxon>Pteridineae</taxon>
        <taxon>Pteridaceae</taxon>
        <taxon>Parkerioideae</taxon>
        <taxon>Ceratopteris</taxon>
    </lineage>
</organism>
<dbReference type="InterPro" id="IPR002913">
    <property type="entry name" value="START_lipid-bd_dom"/>
</dbReference>
<proteinExistence type="predicted"/>
<dbReference type="PANTHER" id="PTHR12136:SF47">
    <property type="entry name" value="ENHANCED DISEASE RESISTANCE PROTEIN (DUF1336)"/>
    <property type="match status" value="1"/>
</dbReference>
<dbReference type="InterPro" id="IPR023393">
    <property type="entry name" value="START-like_dom_sf"/>
</dbReference>
<dbReference type="EMBL" id="CM035418">
    <property type="protein sequence ID" value="KAH7420409.1"/>
    <property type="molecule type" value="Genomic_DNA"/>
</dbReference>
<dbReference type="Pfam" id="PF01852">
    <property type="entry name" value="START"/>
    <property type="match status" value="1"/>
</dbReference>
<dbReference type="GO" id="GO:0008289">
    <property type="term" value="F:lipid binding"/>
    <property type="evidence" value="ECO:0007669"/>
    <property type="project" value="InterPro"/>
</dbReference>
<name>A0A8T2TIC1_CERRI</name>
<dbReference type="PANTHER" id="PTHR12136">
    <property type="entry name" value="ENHANCED DISEASE RESISTANCE-RELATED"/>
    <property type="match status" value="1"/>
</dbReference>
<dbReference type="Pfam" id="PF07059">
    <property type="entry name" value="EDR2_C"/>
    <property type="match status" value="1"/>
</dbReference>
<dbReference type="AlphaFoldDB" id="A0A8T2TIC1"/>
<dbReference type="Proteomes" id="UP000825935">
    <property type="component" value="Chromosome 13"/>
</dbReference>
<dbReference type="PROSITE" id="PS50848">
    <property type="entry name" value="START"/>
    <property type="match status" value="1"/>
</dbReference>
<dbReference type="InterPro" id="IPR009769">
    <property type="entry name" value="EDR2_C"/>
</dbReference>
<dbReference type="Gene3D" id="3.30.530.20">
    <property type="match status" value="1"/>
</dbReference>
<keyword evidence="3" id="KW-1185">Reference proteome</keyword>
<protein>
    <recommendedName>
        <fullName evidence="1">START domain-containing protein</fullName>
    </recommendedName>
</protein>
<gene>
    <name evidence="2" type="ORF">KP509_13G006500</name>
</gene>
<dbReference type="SUPFAM" id="SSF50729">
    <property type="entry name" value="PH domain-like"/>
    <property type="match status" value="1"/>
</dbReference>
<comment type="caution">
    <text evidence="2">The sequence shown here is derived from an EMBL/GenBank/DDBJ whole genome shotgun (WGS) entry which is preliminary data.</text>
</comment>
<evidence type="ECO:0000313" key="3">
    <source>
        <dbReference type="Proteomes" id="UP000825935"/>
    </source>
</evidence>
<evidence type="ECO:0000259" key="1">
    <source>
        <dbReference type="PROSITE" id="PS50848"/>
    </source>
</evidence>
<feature type="domain" description="START" evidence="1">
    <location>
        <begin position="201"/>
        <end position="367"/>
    </location>
</feature>
<dbReference type="SUPFAM" id="SSF55961">
    <property type="entry name" value="Bet v1-like"/>
    <property type="match status" value="1"/>
</dbReference>
<dbReference type="CDD" id="cd00177">
    <property type="entry name" value="START"/>
    <property type="match status" value="1"/>
</dbReference>
<accession>A0A8T2TIC1</accession>